<protein>
    <submittedName>
        <fullName evidence="1">Uncharacterized protein</fullName>
    </submittedName>
</protein>
<evidence type="ECO:0000313" key="1">
    <source>
        <dbReference type="EMBL" id="OGG85067.1"/>
    </source>
</evidence>
<sequence length="143" mass="16567">MEGLRLLLIKNQSYLGKLRVRALYCTSAITSVESDTHKQYGPFAGYWDEWYVEADEMKQELMDNITATATFLFELRDFIATLEQRQKLTKSDKSYVLEVTSLAEGKLTEQQDLLHSINERIELHQQLTEKLLMVEAIDSLSDE</sequence>
<dbReference type="EMBL" id="MFMM01000001">
    <property type="protein sequence ID" value="OGG85067.1"/>
    <property type="molecule type" value="Genomic_DNA"/>
</dbReference>
<name>A0A1F6FGT0_9BACT</name>
<gene>
    <name evidence="1" type="ORF">A3G90_03330</name>
</gene>
<organism evidence="1 2">
    <name type="scientific">Candidatus Kaiserbacteria bacterium RIFCSPLOWO2_12_FULL_45_26</name>
    <dbReference type="NCBI Taxonomy" id="1798525"/>
    <lineage>
        <taxon>Bacteria</taxon>
        <taxon>Candidatus Kaiseribacteriota</taxon>
    </lineage>
</organism>
<accession>A0A1F6FGT0</accession>
<reference evidence="1 2" key="1">
    <citation type="journal article" date="2016" name="Nat. Commun.">
        <title>Thousands of microbial genomes shed light on interconnected biogeochemical processes in an aquifer system.</title>
        <authorList>
            <person name="Anantharaman K."/>
            <person name="Brown C.T."/>
            <person name="Hug L.A."/>
            <person name="Sharon I."/>
            <person name="Castelle C.J."/>
            <person name="Probst A.J."/>
            <person name="Thomas B.C."/>
            <person name="Singh A."/>
            <person name="Wilkins M.J."/>
            <person name="Karaoz U."/>
            <person name="Brodie E.L."/>
            <person name="Williams K.H."/>
            <person name="Hubbard S.S."/>
            <person name="Banfield J.F."/>
        </authorList>
    </citation>
    <scope>NUCLEOTIDE SEQUENCE [LARGE SCALE GENOMIC DNA]</scope>
</reference>
<dbReference type="STRING" id="1798525.A3G90_03330"/>
<comment type="caution">
    <text evidence="1">The sequence shown here is derived from an EMBL/GenBank/DDBJ whole genome shotgun (WGS) entry which is preliminary data.</text>
</comment>
<dbReference type="AlphaFoldDB" id="A0A1F6FGT0"/>
<dbReference type="Proteomes" id="UP000177325">
    <property type="component" value="Unassembled WGS sequence"/>
</dbReference>
<evidence type="ECO:0000313" key="2">
    <source>
        <dbReference type="Proteomes" id="UP000177325"/>
    </source>
</evidence>
<proteinExistence type="predicted"/>